<dbReference type="Pfam" id="PF02254">
    <property type="entry name" value="TrkA_N"/>
    <property type="match status" value="1"/>
</dbReference>
<proteinExistence type="predicted"/>
<dbReference type="Gene3D" id="3.30.70.1450">
    <property type="entry name" value="Regulator of K+ conductance, C-terminal domain"/>
    <property type="match status" value="1"/>
</dbReference>
<sequence length="222" mass="24597">MTKEIAVIGLGQFGGSAVKQLHKLSADVTVIDISESKVKYYEDYAVECIVGSATDEKMLKTIGIEHYDEVIIAIGEDIQTSILCTLILKELGVESITAKAQSNHHGKMLKKVGADNVLHPETEMGIRLANQLVNMSLVDYMEISDDTAIVEYDANERFINSALINIGIREKFGLNVIAIKRNKEVIVPPDPQMNILENDVLVIIGKIKNLNRFESKMIKPKS</sequence>
<dbReference type="InterPro" id="IPR003148">
    <property type="entry name" value="RCK_N"/>
</dbReference>
<dbReference type="InterPro" id="IPR036721">
    <property type="entry name" value="RCK_C_sf"/>
</dbReference>
<dbReference type="Proteomes" id="UP000044136">
    <property type="component" value="Unassembled WGS sequence"/>
</dbReference>
<evidence type="ECO:0000259" key="2">
    <source>
        <dbReference type="PROSITE" id="PS51202"/>
    </source>
</evidence>
<reference evidence="3 4" key="1">
    <citation type="submission" date="2014-07" db="EMBL/GenBank/DDBJ databases">
        <authorList>
            <person name="Urmite Genomes Urmite Genomes"/>
        </authorList>
    </citation>
    <scope>NUCLEOTIDE SEQUENCE [LARGE SCALE GENOMIC DNA]</scope>
    <source>
        <strain evidence="3 4">13MG44_air</strain>
    </source>
</reference>
<dbReference type="EMBL" id="CCSE01000001">
    <property type="protein sequence ID" value="CEA00529.1"/>
    <property type="molecule type" value="Genomic_DNA"/>
</dbReference>
<dbReference type="PROSITE" id="PS51201">
    <property type="entry name" value="RCK_N"/>
    <property type="match status" value="1"/>
</dbReference>
<dbReference type="SUPFAM" id="SSF116726">
    <property type="entry name" value="TrkA C-terminal domain-like"/>
    <property type="match status" value="1"/>
</dbReference>
<dbReference type="PANTHER" id="PTHR43833">
    <property type="entry name" value="POTASSIUM CHANNEL PROTEIN 2-RELATED-RELATED"/>
    <property type="match status" value="1"/>
</dbReference>
<dbReference type="OrthoDB" id="9776294at2"/>
<dbReference type="Pfam" id="PF02080">
    <property type="entry name" value="TrkA_C"/>
    <property type="match status" value="1"/>
</dbReference>
<dbReference type="InterPro" id="IPR050721">
    <property type="entry name" value="Trk_Ktr_HKT_K-transport"/>
</dbReference>
<evidence type="ECO:0000259" key="1">
    <source>
        <dbReference type="PROSITE" id="PS51201"/>
    </source>
</evidence>
<accession>A0A078M2Q8</accession>
<name>A0A078M2Q8_9STAP</name>
<dbReference type="HOGENOM" id="CLU_046525_3_1_9"/>
<feature type="domain" description="RCK N-terminal" evidence="1">
    <location>
        <begin position="2"/>
        <end position="118"/>
    </location>
</feature>
<dbReference type="STRING" id="1461582.BN1048_00991"/>
<dbReference type="PROSITE" id="PS51202">
    <property type="entry name" value="RCK_C"/>
    <property type="match status" value="1"/>
</dbReference>
<keyword evidence="4" id="KW-1185">Reference proteome</keyword>
<dbReference type="Gene3D" id="3.40.50.720">
    <property type="entry name" value="NAD(P)-binding Rossmann-like Domain"/>
    <property type="match status" value="1"/>
</dbReference>
<dbReference type="eggNOG" id="COG0569">
    <property type="taxonomic scope" value="Bacteria"/>
</dbReference>
<dbReference type="GO" id="GO:0008324">
    <property type="term" value="F:monoatomic cation transmembrane transporter activity"/>
    <property type="evidence" value="ECO:0007669"/>
    <property type="project" value="InterPro"/>
</dbReference>
<organism evidence="3 4">
    <name type="scientific">Jeotgalicoccus saudimassiliensis</name>
    <dbReference type="NCBI Taxonomy" id="1461582"/>
    <lineage>
        <taxon>Bacteria</taxon>
        <taxon>Bacillati</taxon>
        <taxon>Bacillota</taxon>
        <taxon>Bacilli</taxon>
        <taxon>Bacillales</taxon>
        <taxon>Staphylococcaceae</taxon>
        <taxon>Jeotgalicoccus</taxon>
    </lineage>
</organism>
<feature type="domain" description="RCK C-terminal" evidence="2">
    <location>
        <begin position="135"/>
        <end position="219"/>
    </location>
</feature>
<dbReference type="RefSeq" id="WP_035809070.1">
    <property type="nucleotide sequence ID" value="NZ_CCSE01000001.1"/>
</dbReference>
<dbReference type="InterPro" id="IPR036291">
    <property type="entry name" value="NAD(P)-bd_dom_sf"/>
</dbReference>
<dbReference type="AlphaFoldDB" id="A0A078M2Q8"/>
<dbReference type="PANTHER" id="PTHR43833:SF7">
    <property type="entry name" value="KTR SYSTEM POTASSIUM UPTAKE PROTEIN C"/>
    <property type="match status" value="1"/>
</dbReference>
<evidence type="ECO:0000313" key="3">
    <source>
        <dbReference type="EMBL" id="CEA00529.1"/>
    </source>
</evidence>
<dbReference type="SUPFAM" id="SSF51735">
    <property type="entry name" value="NAD(P)-binding Rossmann-fold domains"/>
    <property type="match status" value="1"/>
</dbReference>
<protein>
    <submittedName>
        <fullName evidence="3">Ktr system potassium uptake protein A</fullName>
    </submittedName>
</protein>
<dbReference type="InterPro" id="IPR006037">
    <property type="entry name" value="RCK_C"/>
</dbReference>
<evidence type="ECO:0000313" key="4">
    <source>
        <dbReference type="Proteomes" id="UP000044136"/>
    </source>
</evidence>
<gene>
    <name evidence="3" type="primary">ktrA_2</name>
    <name evidence="3" type="ORF">BN1048_00991</name>
</gene>
<dbReference type="GO" id="GO:0006813">
    <property type="term" value="P:potassium ion transport"/>
    <property type="evidence" value="ECO:0007669"/>
    <property type="project" value="InterPro"/>
</dbReference>